<gene>
    <name evidence="2" type="ORF">C9J18_13230</name>
    <name evidence="1" type="ORF">CTM96_12100</name>
</gene>
<dbReference type="RefSeq" id="WP_105026720.1">
    <property type="nucleotide sequence ID" value="NZ_CBCPKI010000003.1"/>
</dbReference>
<reference evidence="3 4" key="1">
    <citation type="submission" date="2018-03" db="EMBL/GenBank/DDBJ databases">
        <title>Whole genome sequencing of Histamine producing bacteria.</title>
        <authorList>
            <person name="Butler K."/>
        </authorList>
    </citation>
    <scope>NUCLEOTIDE SEQUENCE [LARGE SCALE GENOMIC DNA]</scope>
    <source>
        <strain evidence="2 4">FS-6.1</strain>
        <strain evidence="1 3">FS-6.2</strain>
    </source>
</reference>
<keyword evidence="3" id="KW-1185">Reference proteome</keyword>
<comment type="caution">
    <text evidence="2">The sequence shown here is derived from an EMBL/GenBank/DDBJ whole genome shotgun (WGS) entry which is preliminary data.</text>
</comment>
<dbReference type="Proteomes" id="UP000241405">
    <property type="component" value="Unassembled WGS sequence"/>
</dbReference>
<organism evidence="2 4">
    <name type="scientific">Photobacterium phosphoreum</name>
    <dbReference type="NCBI Taxonomy" id="659"/>
    <lineage>
        <taxon>Bacteria</taxon>
        <taxon>Pseudomonadati</taxon>
        <taxon>Pseudomonadota</taxon>
        <taxon>Gammaproteobacteria</taxon>
        <taxon>Vibrionales</taxon>
        <taxon>Vibrionaceae</taxon>
        <taxon>Photobacterium</taxon>
    </lineage>
</organism>
<evidence type="ECO:0000313" key="1">
    <source>
        <dbReference type="EMBL" id="PSU24677.1"/>
    </source>
</evidence>
<name>A0A2T3JQ18_PHOPO</name>
<dbReference type="GeneID" id="57352335"/>
<dbReference type="EMBL" id="PYMO01000011">
    <property type="protein sequence ID" value="PSU24677.1"/>
    <property type="molecule type" value="Genomic_DNA"/>
</dbReference>
<evidence type="ECO:0000313" key="4">
    <source>
        <dbReference type="Proteomes" id="UP000241618"/>
    </source>
</evidence>
<sequence length="609" mass="72329">MTATYYLPLNNFHIVSIRSLEPDQIKLSAKKHTTHDREEIKFNTLLNCIAKSLGFSGGFSGYKKEYTSKLIPFFKQHNLKKKVDLIEKKDSLSALANLKRQDLSERLFFHHKELPKKVYTGYNSDFIDKFSKSQYEARSFNNKVAKFENKHISKIDFHEYRGLFLSGRSDNIIHQCADKLYQNIVNNIKIALDDDFYFEDNSDFFSNLLLGTLYDNNILDFYTQITFLSDNLFYPQTEPVEIELYNYDNDKKIKLEFIFKFFRTLLNKQTEGWIEIIPFNDNLIFLKSDNGDYDFIFKNQRDSLFNHQIYGDNIKRKDVPNNLSKYHFKRWNYFCNQGFRYSDYHNAEKMYYANGGQSRNYPGREVILKEYYTSKGIYSDLKSSPSDYIIPSFKKVLINDEYYAVSELVTIKDFVHFFEENKTRFEDDSNFKLTYSDFFEANAQEEDFPVCVNWFNMMHYISWFNQKHDISSRLLTINEFSIVRGDNDISIAFDKDIAPHEIMLLTEDATKGMPHRDSYHNEHKYNSILINDKKWINPQYKLSFMRSNYFAEWLAEETCVRTGSIKDFYYSYNSSYESLKRSTPPLDSNGMYKGVKIGFRLIYKLSCNI</sequence>
<dbReference type="EMBL" id="PYMP01000012">
    <property type="protein sequence ID" value="PSU51149.1"/>
    <property type="molecule type" value="Genomic_DNA"/>
</dbReference>
<dbReference type="Proteomes" id="UP000241618">
    <property type="component" value="Unassembled WGS sequence"/>
</dbReference>
<accession>A0A2T3JQ18</accession>
<proteinExistence type="predicted"/>
<evidence type="ECO:0000313" key="2">
    <source>
        <dbReference type="EMBL" id="PSU51149.1"/>
    </source>
</evidence>
<evidence type="ECO:0000313" key="3">
    <source>
        <dbReference type="Proteomes" id="UP000241405"/>
    </source>
</evidence>
<evidence type="ECO:0008006" key="5">
    <source>
        <dbReference type="Google" id="ProtNLM"/>
    </source>
</evidence>
<dbReference type="AlphaFoldDB" id="A0A2T3JQ18"/>
<protein>
    <recommendedName>
        <fullName evidence="5">Sulfatase-modifying factor enzyme domain-containing protein</fullName>
    </recommendedName>
</protein>